<evidence type="ECO:0000313" key="2">
    <source>
        <dbReference type="Proteomes" id="UP001152300"/>
    </source>
</evidence>
<name>A0A9X0DIY0_9HELO</name>
<evidence type="ECO:0000313" key="1">
    <source>
        <dbReference type="EMBL" id="KAJ8065266.1"/>
    </source>
</evidence>
<organism evidence="1 2">
    <name type="scientific">Sclerotinia nivalis</name>
    <dbReference type="NCBI Taxonomy" id="352851"/>
    <lineage>
        <taxon>Eukaryota</taxon>
        <taxon>Fungi</taxon>
        <taxon>Dikarya</taxon>
        <taxon>Ascomycota</taxon>
        <taxon>Pezizomycotina</taxon>
        <taxon>Leotiomycetes</taxon>
        <taxon>Helotiales</taxon>
        <taxon>Sclerotiniaceae</taxon>
        <taxon>Sclerotinia</taxon>
    </lineage>
</organism>
<reference evidence="1" key="1">
    <citation type="submission" date="2022-11" db="EMBL/GenBank/DDBJ databases">
        <title>Genome Resource of Sclerotinia nivalis Strain SnTB1, a Plant Pathogen Isolated from American Ginseng.</title>
        <authorList>
            <person name="Fan S."/>
        </authorList>
    </citation>
    <scope>NUCLEOTIDE SEQUENCE</scope>
    <source>
        <strain evidence="1">SnTB1</strain>
    </source>
</reference>
<dbReference type="Proteomes" id="UP001152300">
    <property type="component" value="Unassembled WGS sequence"/>
</dbReference>
<keyword evidence="2" id="KW-1185">Reference proteome</keyword>
<sequence>MQGTGKVLRPIHRELPCPQIVAGSPHYNIEGVSSFTQSVTRIHAGRKMRCFLISIGRMSSSDEQGMMKSSIQADFQMRQFGEDLSSREFSRMGIWIMGIP</sequence>
<protein>
    <submittedName>
        <fullName evidence="1">Uncharacterized protein</fullName>
    </submittedName>
</protein>
<dbReference type="AlphaFoldDB" id="A0A9X0DIY0"/>
<comment type="caution">
    <text evidence="1">The sequence shown here is derived from an EMBL/GenBank/DDBJ whole genome shotgun (WGS) entry which is preliminary data.</text>
</comment>
<accession>A0A9X0DIY0</accession>
<gene>
    <name evidence="1" type="ORF">OCU04_005965</name>
</gene>
<proteinExistence type="predicted"/>
<dbReference type="EMBL" id="JAPEIS010000006">
    <property type="protein sequence ID" value="KAJ8065266.1"/>
    <property type="molecule type" value="Genomic_DNA"/>
</dbReference>